<dbReference type="Pfam" id="PF00078">
    <property type="entry name" value="RVT_1"/>
    <property type="match status" value="1"/>
</dbReference>
<dbReference type="InterPro" id="IPR044730">
    <property type="entry name" value="RNase_H-like_dom_plant"/>
</dbReference>
<dbReference type="PANTHER" id="PTHR33116">
    <property type="entry name" value="REVERSE TRANSCRIPTASE ZINC-BINDING DOMAIN-CONTAINING PROTEIN-RELATED-RELATED"/>
    <property type="match status" value="1"/>
</dbReference>
<dbReference type="GO" id="GO:0003676">
    <property type="term" value="F:nucleic acid binding"/>
    <property type="evidence" value="ECO:0007669"/>
    <property type="project" value="InterPro"/>
</dbReference>
<sequence>MEDLDGLWKRLSLNEKEDNLFDLSSDTQPDKPTLAAKFYTRRVINVEAIARTFKPLWQTKNGFSIQDVGDNTALIEFEDAADLERVLLGEPWSYDKYLIAFHRLNKAVAVENLPFHQVAFWVQLHNLPVLSMKRKVAIAMGSFIGEVLPSLTQDEETGNGKYMRIRVRVNITKPLCRGRKIGLGNGTESWVSFQYERLPNFCYWCGIPTHGEKDCEDWLRTPENLRERPLEFGSWLRANGERVPRKVQVTVEGHSRRATGSRWNSAAHNKSTPSPPQPHATTPPCADFPATDMEITESVVTEQSKAVFTEANPSSFEDRLHEIDVAINYVPASQGDLLTAGVNSLEPTVSAELCGTNVDHLHPNLSPDLIRASPNDSSNKWATPERQALIGGGWNPAPPGPMNCLSWNCRGLGNPCTVQELTRLVRVKAPSAVFLMETWSNEDFLEILRCNLQFSSKLVVNNNKRGGGLALFWSSDLDVSIKSYSSNHIDAIINEGKSEAWRVTGVYGAPETHNRYQVWDLIRRLEGQYQLPWCCLGDFNEITKLEEMHGRYLRPERQMKAFRDVLDDCGLVDLGFTGFPFTWCNNRDPPNTTWVRLDRVVVNIEWLTRFPRARVDHVDVIKSDHKCLWLDSEPKNSRRQRRRPFRFEEMWMQDSRCEKTIMEAWSSNSPGTAMFQVSSKLRDCKQKLGSWSRDSFGNINKKIEAAKLELKQAETCAIQGDSHENLQILRRRLNSLFEKEEKMWRQRSRSLWLANGDRNTKYFHSRATQRCRTEPYPWIAEVVAQVPQVVTEDMNKALIREFTAPEVELALNQMAPTKAPGPDGRLITDNVLVAFETLHYMHHNRVGRDGAMALKLDMSKAYDRVEWHFLEKIMIQLGFHHKWISLITECISTVSYSILVNGEPHGYIQPSRGLRQGDPLSPYLFLLCAEGLHSLIEKAKMDGQQVNRDKTTIYFSKHTPEASQNVIKEALGVSIIRQYEKYLGLPSLVGRNRTESFTKIKERVWQKLKGWKEKLLSQAGREILIKAVAQAIPTYSMSCFRLPAKLCSELEAMVRRFWWSNNPEQRKIHWVAWRKLCKPKQMGGMGFRDLRKFNEALLAKQVWRLTHDTSSLFYRVFKAKFFPHGTILDCPSSTRGSYAWQSILKARDVILRGAVWRVGNGASINIWDHRWLLEENHRKIITPAPNILLHCTVNQLIVKPQMEWDHSLIDRLFFPHDAVAIKHIPLLATKSIPTPLYGQNTWRTIWSLHIPKKCQMFAWKATCEALPTKQNLYKRRLPVEPICELCGECNEDAIHALWSCNQLKLVWEKESWLQSIRSTPFVDFADLLTKVLHHGRDSEPEIFITLFWALWQRRNKLRLHQEVDPINQVGPKAKSYLEEYLNASDQRKPQAQSAPVARWMPPSMLRYKVNYDGAVFKDTNEAGIGIIVRDSSGRVMASLVQKVLFPHSIPSIEAWAAKRSIQFALEIGLPEAEFEGDSQIIVSALKDTHPSLAPFGLLIADAKDLARKLQRFSFLHVKRQGNGLAHALARKAQFCNSLEVWMEAVPPDLEHLYLSCLNFS</sequence>
<dbReference type="InterPro" id="IPR002156">
    <property type="entry name" value="RNaseH_domain"/>
</dbReference>
<dbReference type="PANTHER" id="PTHR33116:SF86">
    <property type="entry name" value="REVERSE TRANSCRIPTASE DOMAIN-CONTAINING PROTEIN"/>
    <property type="match status" value="1"/>
</dbReference>
<feature type="region of interest" description="Disordered" evidence="1">
    <location>
        <begin position="252"/>
        <end position="288"/>
    </location>
</feature>
<feature type="domain" description="Endonuclease/exonuclease/phosphatase" evidence="3">
    <location>
        <begin position="405"/>
        <end position="625"/>
    </location>
</feature>
<dbReference type="InterPro" id="IPR000477">
    <property type="entry name" value="RT_dom"/>
</dbReference>
<feature type="compositionally biased region" description="Polar residues" evidence="1">
    <location>
        <begin position="261"/>
        <end position="271"/>
    </location>
</feature>
<feature type="domain" description="DUF4283" evidence="6">
    <location>
        <begin position="33"/>
        <end position="110"/>
    </location>
</feature>
<evidence type="ECO:0008006" key="9">
    <source>
        <dbReference type="Google" id="ProtNLM"/>
    </source>
</evidence>
<evidence type="ECO:0000256" key="1">
    <source>
        <dbReference type="SAM" id="MobiDB-lite"/>
    </source>
</evidence>
<gene>
    <name evidence="8" type="ORF">FSB_LOCUS15395</name>
</gene>
<dbReference type="Pfam" id="PF13966">
    <property type="entry name" value="zf-RVT"/>
    <property type="match status" value="1"/>
</dbReference>
<evidence type="ECO:0000259" key="7">
    <source>
        <dbReference type="Pfam" id="PF14392"/>
    </source>
</evidence>
<feature type="domain" description="Reverse transcriptase zinc-binding" evidence="5">
    <location>
        <begin position="1239"/>
        <end position="1307"/>
    </location>
</feature>
<evidence type="ECO:0000259" key="5">
    <source>
        <dbReference type="Pfam" id="PF13966"/>
    </source>
</evidence>
<dbReference type="Pfam" id="PF14111">
    <property type="entry name" value="DUF4283"/>
    <property type="match status" value="1"/>
</dbReference>
<dbReference type="Gene3D" id="3.30.420.10">
    <property type="entry name" value="Ribonuclease H-like superfamily/Ribonuclease H"/>
    <property type="match status" value="1"/>
</dbReference>
<reference evidence="8" key="1">
    <citation type="submission" date="2018-02" db="EMBL/GenBank/DDBJ databases">
        <authorList>
            <person name="Cohen D.B."/>
            <person name="Kent A.D."/>
        </authorList>
    </citation>
    <scope>NUCLEOTIDE SEQUENCE</scope>
</reference>
<dbReference type="Pfam" id="PF13456">
    <property type="entry name" value="RVT_3"/>
    <property type="match status" value="1"/>
</dbReference>
<evidence type="ECO:0000313" key="8">
    <source>
        <dbReference type="EMBL" id="SPC87513.1"/>
    </source>
</evidence>
<dbReference type="InterPro" id="IPR036691">
    <property type="entry name" value="Endo/exonu/phosph_ase_sf"/>
</dbReference>
<dbReference type="SUPFAM" id="SSF53098">
    <property type="entry name" value="Ribonuclease H-like"/>
    <property type="match status" value="1"/>
</dbReference>
<feature type="domain" description="Reverse transcriptase" evidence="2">
    <location>
        <begin position="829"/>
        <end position="943"/>
    </location>
</feature>
<evidence type="ECO:0000259" key="2">
    <source>
        <dbReference type="Pfam" id="PF00078"/>
    </source>
</evidence>
<evidence type="ECO:0000259" key="3">
    <source>
        <dbReference type="Pfam" id="PF03372"/>
    </source>
</evidence>
<dbReference type="SUPFAM" id="SSF56219">
    <property type="entry name" value="DNase I-like"/>
    <property type="match status" value="1"/>
</dbReference>
<accession>A0A2N9FJZ7</accession>
<dbReference type="Pfam" id="PF14392">
    <property type="entry name" value="zf-CCHC_4"/>
    <property type="match status" value="1"/>
</dbReference>
<dbReference type="GO" id="GO:0004523">
    <property type="term" value="F:RNA-DNA hybrid ribonuclease activity"/>
    <property type="evidence" value="ECO:0007669"/>
    <property type="project" value="InterPro"/>
</dbReference>
<dbReference type="InterPro" id="IPR012337">
    <property type="entry name" value="RNaseH-like_sf"/>
</dbReference>
<dbReference type="InterPro" id="IPR026960">
    <property type="entry name" value="RVT-Znf"/>
</dbReference>
<dbReference type="InterPro" id="IPR005135">
    <property type="entry name" value="Endo/exonuclease/phosphatase"/>
</dbReference>
<dbReference type="InterPro" id="IPR036397">
    <property type="entry name" value="RNaseH_sf"/>
</dbReference>
<name>A0A2N9FJZ7_FAGSY</name>
<dbReference type="Pfam" id="PF03372">
    <property type="entry name" value="Exo_endo_phos"/>
    <property type="match status" value="1"/>
</dbReference>
<organism evidence="8">
    <name type="scientific">Fagus sylvatica</name>
    <name type="common">Beechnut</name>
    <dbReference type="NCBI Taxonomy" id="28930"/>
    <lineage>
        <taxon>Eukaryota</taxon>
        <taxon>Viridiplantae</taxon>
        <taxon>Streptophyta</taxon>
        <taxon>Embryophyta</taxon>
        <taxon>Tracheophyta</taxon>
        <taxon>Spermatophyta</taxon>
        <taxon>Magnoliopsida</taxon>
        <taxon>eudicotyledons</taxon>
        <taxon>Gunneridae</taxon>
        <taxon>Pentapetalae</taxon>
        <taxon>rosids</taxon>
        <taxon>fabids</taxon>
        <taxon>Fagales</taxon>
        <taxon>Fagaceae</taxon>
        <taxon>Fagus</taxon>
    </lineage>
</organism>
<feature type="domain" description="RNase H type-1" evidence="4">
    <location>
        <begin position="1410"/>
        <end position="1532"/>
    </location>
</feature>
<dbReference type="SUPFAM" id="SSF56672">
    <property type="entry name" value="DNA/RNA polymerases"/>
    <property type="match status" value="1"/>
</dbReference>
<dbReference type="EMBL" id="OIVN01000926">
    <property type="protein sequence ID" value="SPC87513.1"/>
    <property type="molecule type" value="Genomic_DNA"/>
</dbReference>
<dbReference type="InterPro" id="IPR025558">
    <property type="entry name" value="DUF4283"/>
</dbReference>
<dbReference type="InterPro" id="IPR043502">
    <property type="entry name" value="DNA/RNA_pol_sf"/>
</dbReference>
<dbReference type="InterPro" id="IPR025836">
    <property type="entry name" value="Zn_knuckle_CX2CX4HX4C"/>
</dbReference>
<protein>
    <recommendedName>
        <fullName evidence="9">Reverse transcriptase domain-containing protein</fullName>
    </recommendedName>
</protein>
<evidence type="ECO:0000259" key="6">
    <source>
        <dbReference type="Pfam" id="PF14111"/>
    </source>
</evidence>
<dbReference type="Gene3D" id="3.60.10.10">
    <property type="entry name" value="Endonuclease/exonuclease/phosphatase"/>
    <property type="match status" value="1"/>
</dbReference>
<proteinExistence type="predicted"/>
<evidence type="ECO:0000259" key="4">
    <source>
        <dbReference type="Pfam" id="PF13456"/>
    </source>
</evidence>
<feature type="domain" description="Zinc knuckle CX2CX4HX4C" evidence="7">
    <location>
        <begin position="170"/>
        <end position="216"/>
    </location>
</feature>
<dbReference type="CDD" id="cd06222">
    <property type="entry name" value="RNase_H_like"/>
    <property type="match status" value="1"/>
</dbReference>